<keyword evidence="2" id="KW-1185">Reference proteome</keyword>
<comment type="caution">
    <text evidence="1">The sequence shown here is derived from an EMBL/GenBank/DDBJ whole genome shotgun (WGS) entry which is preliminary data.</text>
</comment>
<evidence type="ECO:0000313" key="2">
    <source>
        <dbReference type="Proteomes" id="UP000294555"/>
    </source>
</evidence>
<dbReference type="Proteomes" id="UP000294555">
    <property type="component" value="Unassembled WGS sequence"/>
</dbReference>
<reference evidence="1 2" key="1">
    <citation type="submission" date="2019-02" db="EMBL/GenBank/DDBJ databases">
        <title>Investigation of anaerobic lignin degradation for improved lignocellulosic biofuels.</title>
        <authorList>
            <person name="Deangelis K."/>
        </authorList>
    </citation>
    <scope>NUCLEOTIDE SEQUENCE [LARGE SCALE GENOMIC DNA]</scope>
    <source>
        <strain evidence="1 2">159R</strain>
    </source>
</reference>
<accession>A0A4R1NEI5</accession>
<gene>
    <name evidence="1" type="ORF">EZJ58_3492</name>
</gene>
<sequence>MDGAAACLDIVFPCCYLSPQTGANKSGNFSAGESRIAAASAAANRPVLPGFKDRRALISTDSRYPVSGLCIYPFPSFVGPLEGFTPPPSVFVICNNGGPSQICGTLGPAPTITRQPTSTLNPLITAPEMDTVPISLNHL</sequence>
<dbReference type="EMBL" id="SJOI01000001">
    <property type="protein sequence ID" value="TCL05317.1"/>
    <property type="molecule type" value="Genomic_DNA"/>
</dbReference>
<protein>
    <submittedName>
        <fullName evidence="1">Uncharacterized protein</fullName>
    </submittedName>
</protein>
<organism evidence="1 2">
    <name type="scientific">Sodalis ligni</name>
    <dbReference type="NCBI Taxonomy" id="2697027"/>
    <lineage>
        <taxon>Bacteria</taxon>
        <taxon>Pseudomonadati</taxon>
        <taxon>Pseudomonadota</taxon>
        <taxon>Gammaproteobacteria</taxon>
        <taxon>Enterobacterales</taxon>
        <taxon>Bruguierivoracaceae</taxon>
        <taxon>Sodalis</taxon>
    </lineage>
</organism>
<evidence type="ECO:0000313" key="1">
    <source>
        <dbReference type="EMBL" id="TCL05317.1"/>
    </source>
</evidence>
<name>A0A4R1NEI5_9GAMM</name>
<dbReference type="AlphaFoldDB" id="A0A4R1NEI5"/>
<proteinExistence type="predicted"/>